<evidence type="ECO:0000313" key="16">
    <source>
        <dbReference type="Proteomes" id="UP000285301"/>
    </source>
</evidence>
<dbReference type="InterPro" id="IPR013032">
    <property type="entry name" value="EGF-like_CS"/>
</dbReference>
<dbReference type="FunFam" id="2.10.25.10:FF:000526">
    <property type="entry name" value="Dumpy, isoform J"/>
    <property type="match status" value="1"/>
</dbReference>
<feature type="non-terminal residue" evidence="15">
    <location>
        <position position="3519"/>
    </location>
</feature>
<dbReference type="InterPro" id="IPR003645">
    <property type="entry name" value="Fol_N"/>
</dbReference>
<feature type="domain" description="EGF-like" evidence="13">
    <location>
        <begin position="866"/>
        <end position="908"/>
    </location>
</feature>
<feature type="domain" description="EGF-like" evidence="13">
    <location>
        <begin position="2602"/>
        <end position="2641"/>
    </location>
</feature>
<comment type="caution">
    <text evidence="9">Lacks conserved residue(s) required for the propagation of feature annotation.</text>
</comment>
<evidence type="ECO:0000256" key="5">
    <source>
        <dbReference type="ARBA" id="ARBA00022737"/>
    </source>
</evidence>
<feature type="domain" description="EGF-like" evidence="13">
    <location>
        <begin position="1131"/>
        <end position="1175"/>
    </location>
</feature>
<dbReference type="Proteomes" id="UP000285301">
    <property type="component" value="Unassembled WGS sequence"/>
</dbReference>
<evidence type="ECO:0000259" key="13">
    <source>
        <dbReference type="PROSITE" id="PS50026"/>
    </source>
</evidence>
<dbReference type="GO" id="GO:0005509">
    <property type="term" value="F:calcium ion binding"/>
    <property type="evidence" value="ECO:0007669"/>
    <property type="project" value="InterPro"/>
</dbReference>
<dbReference type="SUPFAM" id="SSF57184">
    <property type="entry name" value="Growth factor receptor domain"/>
    <property type="match status" value="4"/>
</dbReference>
<dbReference type="InterPro" id="IPR009030">
    <property type="entry name" value="Growth_fac_rcpt_cys_sf"/>
</dbReference>
<feature type="domain" description="EGF-like" evidence="13">
    <location>
        <begin position="1203"/>
        <end position="1238"/>
    </location>
</feature>
<dbReference type="SMART" id="SM00241">
    <property type="entry name" value="ZP"/>
    <property type="match status" value="1"/>
</dbReference>
<dbReference type="SMART" id="SM00286">
    <property type="entry name" value="PTI"/>
    <property type="match status" value="15"/>
</dbReference>
<accession>A0A443R934</accession>
<dbReference type="InterPro" id="IPR001881">
    <property type="entry name" value="EGF-like_Ca-bd_dom"/>
</dbReference>
<feature type="signal peptide" evidence="12">
    <location>
        <begin position="1"/>
        <end position="28"/>
    </location>
</feature>
<dbReference type="PROSITE" id="PS01186">
    <property type="entry name" value="EGF_2"/>
    <property type="match status" value="19"/>
</dbReference>
<dbReference type="FunFam" id="2.10.25.10:FF:000038">
    <property type="entry name" value="Fibrillin 2"/>
    <property type="match status" value="10"/>
</dbReference>
<evidence type="ECO:0000256" key="11">
    <source>
        <dbReference type="SAM" id="Phobius"/>
    </source>
</evidence>
<dbReference type="STRING" id="1965070.A0A443R934"/>
<evidence type="ECO:0000256" key="4">
    <source>
        <dbReference type="ARBA" id="ARBA00022729"/>
    </source>
</evidence>
<dbReference type="Gene3D" id="2.90.20.10">
    <property type="entry name" value="Plasmodium vivax P25 domain"/>
    <property type="match status" value="1"/>
</dbReference>
<feature type="domain" description="EGF-like" evidence="13">
    <location>
        <begin position="952"/>
        <end position="993"/>
    </location>
</feature>
<evidence type="ECO:0000313" key="15">
    <source>
        <dbReference type="EMBL" id="RWS11787.1"/>
    </source>
</evidence>
<dbReference type="SMART" id="SM00289">
    <property type="entry name" value="WR1"/>
    <property type="match status" value="14"/>
</dbReference>
<gene>
    <name evidence="15" type="ORF">B4U79_11945</name>
</gene>
<dbReference type="FunFam" id="2.10.25.10:FF:000555">
    <property type="entry name" value="Dumpy, isoform I"/>
    <property type="match status" value="1"/>
</dbReference>
<evidence type="ECO:0000259" key="14">
    <source>
        <dbReference type="PROSITE" id="PS51034"/>
    </source>
</evidence>
<dbReference type="InterPro" id="IPR049883">
    <property type="entry name" value="NOTCH1_EGF-like"/>
</dbReference>
<dbReference type="FunFam" id="2.10.25.10:FF:000014">
    <property type="entry name" value="Latent-transforming growth factor beta-binding protein 3"/>
    <property type="match status" value="1"/>
</dbReference>
<evidence type="ECO:0000256" key="1">
    <source>
        <dbReference type="ARBA" id="ARBA00004613"/>
    </source>
</evidence>
<evidence type="ECO:0000256" key="6">
    <source>
        <dbReference type="ARBA" id="ARBA00022837"/>
    </source>
</evidence>
<feature type="domain" description="EGF-like" evidence="13">
    <location>
        <begin position="615"/>
        <end position="659"/>
    </location>
</feature>
<keyword evidence="11" id="KW-1133">Transmembrane helix</keyword>
<comment type="subcellular location">
    <subcellularLocation>
        <location evidence="1">Secreted</location>
    </subcellularLocation>
</comment>
<feature type="transmembrane region" description="Helical" evidence="11">
    <location>
        <begin position="3447"/>
        <end position="3474"/>
    </location>
</feature>
<dbReference type="InterPro" id="IPR000742">
    <property type="entry name" value="EGF"/>
</dbReference>
<keyword evidence="5" id="KW-0677">Repeat</keyword>
<feature type="domain" description="EGF-like" evidence="13">
    <location>
        <begin position="570"/>
        <end position="614"/>
    </location>
</feature>
<dbReference type="InterPro" id="IPR024731">
    <property type="entry name" value="NELL2-like_EGF"/>
</dbReference>
<evidence type="ECO:0008006" key="17">
    <source>
        <dbReference type="Google" id="ProtNLM"/>
    </source>
</evidence>
<dbReference type="Pfam" id="PF12947">
    <property type="entry name" value="EGF_3"/>
    <property type="match status" value="1"/>
</dbReference>
<feature type="domain" description="EGF-like" evidence="13">
    <location>
        <begin position="780"/>
        <end position="819"/>
    </location>
</feature>
<feature type="chain" id="PRO_5019210234" description="Fibrillin-2-like protein" evidence="12">
    <location>
        <begin position="29"/>
        <end position="3519"/>
    </location>
</feature>
<keyword evidence="2" id="KW-0964">Secreted</keyword>
<reference evidence="15 16" key="1">
    <citation type="journal article" date="2018" name="Gigascience">
        <title>Genomes of trombidid mites reveal novel predicted allergens and laterally-transferred genes associated with secondary metabolism.</title>
        <authorList>
            <person name="Dong X."/>
            <person name="Chaisiri K."/>
            <person name="Xia D."/>
            <person name="Armstrong S.D."/>
            <person name="Fang Y."/>
            <person name="Donnelly M.J."/>
            <person name="Kadowaki T."/>
            <person name="McGarry J.W."/>
            <person name="Darby A.C."/>
            <person name="Makepeace B.L."/>
        </authorList>
    </citation>
    <scope>NUCLEOTIDE SEQUENCE [LARGE SCALE GENOMIC DNA]</scope>
    <source>
        <strain evidence="15">UoL-WK</strain>
    </source>
</reference>
<proteinExistence type="predicted"/>
<dbReference type="InterPro" id="IPR006150">
    <property type="entry name" value="Cys_repeat_1"/>
</dbReference>
<keyword evidence="11" id="KW-0812">Transmembrane</keyword>
<feature type="domain" description="EGF-like" evidence="13">
    <location>
        <begin position="130"/>
        <end position="168"/>
    </location>
</feature>
<keyword evidence="16" id="KW-1185">Reference proteome</keyword>
<feature type="domain" description="EGF-like" evidence="13">
    <location>
        <begin position="339"/>
        <end position="379"/>
    </location>
</feature>
<dbReference type="Pfam" id="PF00008">
    <property type="entry name" value="EGF"/>
    <property type="match status" value="1"/>
</dbReference>
<dbReference type="GO" id="GO:0005576">
    <property type="term" value="C:extracellular region"/>
    <property type="evidence" value="ECO:0007669"/>
    <property type="project" value="UniProtKB-SubCell"/>
</dbReference>
<feature type="non-terminal residue" evidence="15">
    <location>
        <position position="1"/>
    </location>
</feature>
<dbReference type="OrthoDB" id="6475119at2759"/>
<dbReference type="CDD" id="cd00054">
    <property type="entry name" value="EGF_CA"/>
    <property type="match status" value="15"/>
</dbReference>
<evidence type="ECO:0000256" key="7">
    <source>
        <dbReference type="ARBA" id="ARBA00023157"/>
    </source>
</evidence>
<evidence type="ECO:0000256" key="8">
    <source>
        <dbReference type="ARBA" id="ARBA00023180"/>
    </source>
</evidence>
<sequence>PTNNLKGLLLWSALVIFSILLQLKLIRAQYRPKWPNPILQREIFLLNLEDGYFGCQVNESTDFLQLFELSKLCDGQPQCFHGSDELSLELKCTDRNHCHPKLPKCSNGVCLDNLCYCNDGFGGKGCDLPDENECKYRPCDVFAHCTNTMGSFYCSCFPGYDGDGFTCHDINECEIPSLAALCAENAECCNLPGHFVCKCKEGFTGNATVACTDIDECLDPGCCGRGAVCQNVPGSYSCHCPPGFTGDPSVECWDMDECKEEPCGPGAVCTNLPGYFECSCPLGYRGNPTADKGCVDIDECLESEKPLCGNQAHCVNTPGSYLCQCPPGFTGNPRVACVDIDECPNACGANTICENTLGSYICECKVGFSGNPYLSAGCLDVDECQNRQACGVNAECYNNIGSYQCVCNQGYTGNPLALYVNECLQNPCGPGSLCINVPGSYRCECPDKYLPRGSPDIGCERIAVDVACGTDLDCTNNAICAQGVCRCKAGYQPKDIDCIANAKCINTDGGYKCFCVDGFIGDPRVGCKSPCDGVECGKYASCQVHGNEAACVCDQGFTFDPNNIAAGCVDVNECDASHGPSGLCGQGALCTNVPGSHHCHCAPGFTGDPFRYCEDIDECSRKYGPYGQCGEGALCQNVLGGYHCSCPPGYTGNPREKCQDINECSQSFGPNGKCGYSAICTNTPGSFSCRCPPGSTGDPFTRCIPEHSCETDDGCAGNAVCKNNKCVCPPPNYGDDCKHPCDQLFCGEHAKCELDSDNLPICVCAPGYIGKSNSLPGCTDVDECAKNPCGKFAICRNLPGSYECICPHSFNGDPYHDCAPEGKEQITCSEEHQCLENEECLFNGKANQCVCRRGYIRDKNTEKCRDVNECVEQSNKPCGLNAFCTNIDGGFLCHCPAGYTGNAYSVCYPDVMRCQKNSECPGNTMCIDDPYHGKHCGCDEPYIREGDYCILLSRNCSLNTPCPTNQECISTGSGYGFCICPKGFTLEANGHCRDINECAEMNEWHLCGYNAECVNTPGSYECICAPGYTGSGRKGCSRIVKSCESDTHCPSNEKCIQNYCECVPPFIKDGQICKHPCDWVQCGQNAQCELTPSGPTCTCKLGCTGNANTACYGKWILAKKFLLVINTIETDINECTSLLPVDPNGPCGPSAICVNILGSYKCECPPGSKGDPYATGCYNINKCQTDNDCPKDTICDKRGGTCIDACSTSVCGPNADCIPQIHSSTCVCKPGFTGNGNDLVQGCVSPCKNVWCAENALCIVNSNNQGVCRCLDGYTGNPWSGGGCQPDFSCSPSKPCGAGQECVNSICLEKCNDSQCGVGAKCDPDTRHCVCLPFYVGNPEILCVPPLPSPPICSPTCGENAHCTYATPNRCVCNNGFSGNPYKACTSVPRCDNIKCGTNAQCLEGATSVECVCPAGYHGNPYLGCEDVNECLQGNPCGTGANCINVIGSYQCLCPPHTVGNPLYACQPPKRGGGTDLGLDCSKTDACPPGLICYRGGCTRHNFCSDDSFCSQETACNYVNEKAGFQCVDPCDTTQCGPNAYCQVVIHRPSCYCNESYTGNPHDLVFGCRPLPSSAIECENDNSCGDKSICKPSTEGQKVCIDVCESIECGPNAICKVTDRRPECICENQYSGDPYDLQQGCFPPLCLHDADCNEDEACVLDPHNYRDCQTVCKGFQCGINAICRGRNHKPFCECRISFKGDPYDSKIGCQPPVPTCNDDSNCPDYQACRRRETGLKNCTEVCEHVRCGSNAHCVGRGHKAVCECSPGFVGDPLHGCHKPPQHLCDKDSDCSIDKSCLLTNEGIRDCVDVCFGQNCPSGSYCAPKNHKATCECLNGFVRLPNNPYGECIPNVCQNDRECRDDEVCAVSKKGILDCIPACKGVKCGSNAECVAQNHEAFCQCKPGFEGNPDDLIRGCPPKDKCNTDNGCKSTEVCKLNQNGIKDCIDGCIGNLCGPNTRCNVTNHFVICSCLEGFAGKGDDKLVGCQPIPQECYLNARGECICPPNADVGQKQQCRESHPKECYQDTDCSRGKICDSNVCVLPPEECYGDTACNPGEICEAGKCIVGCRRDADCTYDKACFNSKCVDPCTVQTACGHNAECRPVVHRPRCQCLPNHVGNPYDYCKPKPVVTPPECTSDKECEIGQVCEHDKCVVGCHFDENCPNDKACINRQCLNPCEYPEACGEEAHCTPVSHRPRCSCPSGFTGDANIKCLPIITPICLHDADCGAGQICESGKCIDACRTDDNCGYTDACINRRCQNPCSVYGACGRNSLCRAENHRHICSCPTDYFGDPKSVCERQEVQKPERCLLDKECEFGFICERGNCIEGCRHDENCSPDKTCYNRICQNPCTLPNACGINTNCVPNSHRPTCSCKDGYLGDAQVACKQLEPKDEKECEKDRDCESGLICETNRCVIGCRSNEGCAQREACINRLCQNPCSFFGVCGRNADCTPVNHVAVCSCPRGYRGNPNVVCTEAPPECLKDSECVLGQICENTQCISGCRHDNNCPEDKACINGVCENPCLLPNACGINAHCQPVQHRPRCECITNYKGNPFVRCDLIPDDYCDSDSSCALGKICEHNKCIDGCRTDGNCRYEEACINKICQNPCSIYGSCGVNAICKPHNHDRICTCQPDYTGDPKVHCEKIKPPPECVNDYQCPLEHICQNDKCIRGCRTSGNCPSDKACIRGKCSDPCTASGACGRGASCTPANHVAVCSCPSGFRGDPDVECREVPPECRVDNDCGLERICFKQKCIAGCRTHNNCPYDKACVNGFCQSPCNIGGMCGINTICRAEKHEAQCSCIPGYTGDPLRQCSKIYVECEVDSDCGRGYVCAHQQCKDINECLQEVIPCGPGASCQNLPGWYKCSCPPSMIGNPYGEEGCKLPPRNCSLTGEQCKEPKDDPCKDFKCGINAVCQSNLHRPSCACPPGFEGNPFKHCYPIHACGVTYDCPGNLICLADNRACGCHEGFYRENYYCFIRSRNCTTTEPCSRNEECVYTGEKTGFCVCPHGFQLLPNGECRAVRICEESDPCAPGAVCRDKPGSYECICPVDTIGDPYVKGCQPVTGCQTEHDCSNDKECDTGSKQCISPCHVCGPNAECTVRDHKAVCICTHGKIGEPYNKDMGCFTPPPSTDEPPTVRTIPPLQELTVMCLAEGVQVNVRLGGYDGIIYVKGHSQDPNCRRLVASNENENIDFKVLFGQCGLIHVNGEASFILVVQKHPKLVTYRARAYHIKCVYNTGERTVTLGFNVSMITTSGTIANTGPPPTCLMSICTLDGREVNSAEIGDDLLLKVDVQPDFIYGGFARSCVAKTMEDEGEFQYEVTDANGCATDPSIFGNWEYDPHKKTLMARFNAFKFPSSNNLRFQCNIRVCFGSCPPINCDGVDAYGKRRKRQVRDEDLILTDAFKEGALREEIMVQSNAILTFEKSDPQPSAPQEGQRLEDIDHVCLPKLGLIISMIITTLLALVAVAVAISCWLMAYRRRPKKQGPLPHPPDFPNPLYTTPEPIAEPSPDYYHSSHQHSFH</sequence>
<dbReference type="InterPro" id="IPR001507">
    <property type="entry name" value="ZP_dom"/>
</dbReference>
<feature type="domain" description="EGF-like" evidence="13">
    <location>
        <begin position="2836"/>
        <end position="2875"/>
    </location>
</feature>
<dbReference type="PROSITE" id="PS00010">
    <property type="entry name" value="ASX_HYDROXYL"/>
    <property type="match status" value="17"/>
</dbReference>
<dbReference type="SUPFAM" id="SSF57196">
    <property type="entry name" value="EGF/Laminin"/>
    <property type="match status" value="7"/>
</dbReference>
<feature type="domain" description="EGF-like" evidence="13">
    <location>
        <begin position="2896"/>
        <end position="2935"/>
    </location>
</feature>
<evidence type="ECO:0000256" key="9">
    <source>
        <dbReference type="PROSITE-ProRule" id="PRU00076"/>
    </source>
</evidence>
<keyword evidence="3 9" id="KW-0245">EGF-like domain</keyword>
<feature type="domain" description="EGF-like" evidence="13">
    <location>
        <begin position="380"/>
        <end position="418"/>
    </location>
</feature>
<feature type="domain" description="EGF-like" evidence="13">
    <location>
        <begin position="660"/>
        <end position="704"/>
    </location>
</feature>
<feature type="domain" description="EGF-like" evidence="13">
    <location>
        <begin position="1427"/>
        <end position="1467"/>
    </location>
</feature>
<feature type="domain" description="EGF-like" evidence="13">
    <location>
        <begin position="169"/>
        <end position="212"/>
    </location>
</feature>
<dbReference type="SMART" id="SM00179">
    <property type="entry name" value="EGF_CA"/>
    <property type="match status" value="23"/>
</dbReference>
<comment type="caution">
    <text evidence="15">The sequence shown here is derived from an EMBL/GenBank/DDBJ whole genome shotgun (WGS) entry which is preliminary data.</text>
</comment>
<dbReference type="PANTHER" id="PTHR22963">
    <property type="entry name" value="ENDOGLIN-RELATED"/>
    <property type="match status" value="1"/>
</dbReference>
<dbReference type="PROSITE" id="PS50026">
    <property type="entry name" value="EGF_3"/>
    <property type="match status" value="24"/>
</dbReference>
<dbReference type="SMART" id="SM00181">
    <property type="entry name" value="EGF"/>
    <property type="match status" value="54"/>
</dbReference>
<keyword evidence="4 12" id="KW-0732">Signal</keyword>
<protein>
    <recommendedName>
        <fullName evidence="17">Fibrillin-2-like protein</fullName>
    </recommendedName>
</protein>
<dbReference type="Pfam" id="PF07645">
    <property type="entry name" value="EGF_CA"/>
    <property type="match status" value="14"/>
</dbReference>
<keyword evidence="6" id="KW-0106">Calcium</keyword>
<dbReference type="Gene3D" id="2.10.25.10">
    <property type="entry name" value="Laminin"/>
    <property type="match status" value="21"/>
</dbReference>
<keyword evidence="7 9" id="KW-1015">Disulfide bond</keyword>
<feature type="region of interest" description="Disordered" evidence="10">
    <location>
        <begin position="3482"/>
        <end position="3519"/>
    </location>
</feature>
<evidence type="ECO:0000256" key="12">
    <source>
        <dbReference type="SAM" id="SignalP"/>
    </source>
</evidence>
<dbReference type="InterPro" id="IPR018097">
    <property type="entry name" value="EGF_Ca-bd_CS"/>
</dbReference>
<evidence type="ECO:0000256" key="3">
    <source>
        <dbReference type="ARBA" id="ARBA00022536"/>
    </source>
</evidence>
<feature type="domain" description="EGF-like" evidence="13">
    <location>
        <begin position="2084"/>
        <end position="2123"/>
    </location>
</feature>
<dbReference type="EMBL" id="NCKU01001568">
    <property type="protein sequence ID" value="RWS11787.1"/>
    <property type="molecule type" value="Genomic_DNA"/>
</dbReference>
<feature type="domain" description="EGF-like" evidence="13">
    <location>
        <begin position="3017"/>
        <end position="3058"/>
    </location>
</feature>
<dbReference type="InterPro" id="IPR000152">
    <property type="entry name" value="EGF-type_Asp/Asn_hydroxyl_site"/>
</dbReference>
<keyword evidence="8" id="KW-0325">Glycoprotein</keyword>
<evidence type="ECO:0000256" key="2">
    <source>
        <dbReference type="ARBA" id="ARBA00022525"/>
    </source>
</evidence>
<dbReference type="PANTHER" id="PTHR22963:SF39">
    <property type="entry name" value="DUMPY"/>
    <property type="match status" value="1"/>
</dbReference>
<feature type="domain" description="EGF-like" evidence="13">
    <location>
        <begin position="213"/>
        <end position="250"/>
    </location>
</feature>
<feature type="disulfide bond" evidence="9">
    <location>
        <begin position="343"/>
        <end position="353"/>
    </location>
</feature>
<feature type="domain" description="EGF-like" evidence="13">
    <location>
        <begin position="296"/>
        <end position="338"/>
    </location>
</feature>
<dbReference type="SMART" id="SM00274">
    <property type="entry name" value="FOLN"/>
    <property type="match status" value="13"/>
</dbReference>
<feature type="domain" description="EGF-like" evidence="13">
    <location>
        <begin position="419"/>
        <end position="460"/>
    </location>
</feature>
<dbReference type="FunFam" id="2.10.25.10:FF:000005">
    <property type="entry name" value="Fibrillin 2"/>
    <property type="match status" value="1"/>
</dbReference>
<dbReference type="InterPro" id="IPR026823">
    <property type="entry name" value="cEGF"/>
</dbReference>
<name>A0A443R934_9ACAR</name>
<dbReference type="Pfam" id="PF12662">
    <property type="entry name" value="cEGF"/>
    <property type="match status" value="1"/>
</dbReference>
<evidence type="ECO:0000256" key="10">
    <source>
        <dbReference type="SAM" id="MobiDB-lite"/>
    </source>
</evidence>
<dbReference type="PROSITE" id="PS01187">
    <property type="entry name" value="EGF_CA"/>
    <property type="match status" value="9"/>
</dbReference>
<dbReference type="PROSITE" id="PS51034">
    <property type="entry name" value="ZP_2"/>
    <property type="match status" value="1"/>
</dbReference>
<keyword evidence="11" id="KW-0472">Membrane</keyword>
<feature type="domain" description="EGF-like" evidence="13">
    <location>
        <begin position="994"/>
        <end position="1037"/>
    </location>
</feature>
<feature type="domain" description="EGF-like" evidence="13">
    <location>
        <begin position="1387"/>
        <end position="1426"/>
    </location>
</feature>
<dbReference type="Pfam" id="PF12661">
    <property type="entry name" value="hEGF"/>
    <property type="match status" value="2"/>
</dbReference>
<organism evidence="15 16">
    <name type="scientific">Dinothrombium tinctorium</name>
    <dbReference type="NCBI Taxonomy" id="1965070"/>
    <lineage>
        <taxon>Eukaryota</taxon>
        <taxon>Metazoa</taxon>
        <taxon>Ecdysozoa</taxon>
        <taxon>Arthropoda</taxon>
        <taxon>Chelicerata</taxon>
        <taxon>Arachnida</taxon>
        <taxon>Acari</taxon>
        <taxon>Acariformes</taxon>
        <taxon>Trombidiformes</taxon>
        <taxon>Prostigmata</taxon>
        <taxon>Anystina</taxon>
        <taxon>Parasitengona</taxon>
        <taxon>Trombidioidea</taxon>
        <taxon>Trombidiidae</taxon>
        <taxon>Dinothrombium</taxon>
    </lineage>
</organism>
<feature type="domain" description="ZP" evidence="14">
    <location>
        <begin position="3146"/>
        <end position="3383"/>
    </location>
</feature>
<feature type="domain" description="EGF-like" evidence="13">
    <location>
        <begin position="254"/>
        <end position="291"/>
    </location>
</feature>